<dbReference type="GO" id="GO:0005524">
    <property type="term" value="F:ATP binding"/>
    <property type="evidence" value="ECO:0007669"/>
    <property type="project" value="UniProtKB-UniRule"/>
</dbReference>
<dbReference type="Gene3D" id="3.40.50.460">
    <property type="entry name" value="Phosphofructokinase domain"/>
    <property type="match status" value="1"/>
</dbReference>
<evidence type="ECO:0000256" key="9">
    <source>
        <dbReference type="ARBA" id="ARBA00022741"/>
    </source>
</evidence>
<dbReference type="FunFam" id="3.40.50.450:FF:000001">
    <property type="entry name" value="ATP-dependent 6-phosphofructokinase"/>
    <property type="match status" value="1"/>
</dbReference>
<dbReference type="EC" id="2.7.1.11" evidence="15"/>
<dbReference type="GO" id="GO:0070095">
    <property type="term" value="F:fructose-6-phosphate binding"/>
    <property type="evidence" value="ECO:0007669"/>
    <property type="project" value="TreeGrafter"/>
</dbReference>
<reference evidence="17 18" key="1">
    <citation type="submission" date="2007-09" db="EMBL/GenBank/DDBJ databases">
        <title>Draft genome sequence of Eubacterium dolichum (DSM 3991).</title>
        <authorList>
            <person name="Sudarsanam P."/>
            <person name="Ley R."/>
            <person name="Guruge J."/>
            <person name="Turnbaugh P.J."/>
            <person name="Mahowald M."/>
            <person name="Liep D."/>
            <person name="Gordon J."/>
        </authorList>
    </citation>
    <scope>NUCLEOTIDE SEQUENCE [LARGE SCALE GENOMIC DNA]</scope>
    <source>
        <strain evidence="17 18">DSM 3991</strain>
    </source>
</reference>
<feature type="binding site" description="in other chain" evidence="15">
    <location>
        <begin position="176"/>
        <end position="178"/>
    </location>
    <ligand>
        <name>substrate</name>
        <note>ligand shared between dimeric partners</note>
    </ligand>
</feature>
<evidence type="ECO:0000256" key="13">
    <source>
        <dbReference type="ARBA" id="ARBA00023152"/>
    </source>
</evidence>
<evidence type="ECO:0000256" key="11">
    <source>
        <dbReference type="ARBA" id="ARBA00022840"/>
    </source>
</evidence>
<comment type="cofactor">
    <cofactor evidence="1 15">
        <name>Mg(2+)</name>
        <dbReference type="ChEBI" id="CHEBI:18420"/>
    </cofactor>
</comment>
<comment type="similarity">
    <text evidence="15">Belongs to the phosphofructokinase type A (PFKA) family. ATP-dependent PFK group I subfamily. Prokaryotic clade 'B1' sub-subfamily.</text>
</comment>
<feature type="binding site" description="in other chain" evidence="15">
    <location>
        <position position="230"/>
    </location>
    <ligand>
        <name>substrate</name>
        <note>ligand shared between dimeric partners</note>
    </ligand>
</feature>
<dbReference type="GO" id="GO:0048029">
    <property type="term" value="F:monosaccharide binding"/>
    <property type="evidence" value="ECO:0007669"/>
    <property type="project" value="TreeGrafter"/>
</dbReference>
<keyword evidence="5 15" id="KW-0963">Cytoplasm</keyword>
<comment type="caution">
    <text evidence="15">Lacks conserved residue(s) required for the propagation of feature annotation.</text>
</comment>
<keyword evidence="8 15" id="KW-0479">Metal-binding</keyword>
<evidence type="ECO:0000256" key="7">
    <source>
        <dbReference type="ARBA" id="ARBA00022679"/>
    </source>
</evidence>
<keyword evidence="10 15" id="KW-0418">Kinase</keyword>
<feature type="active site" description="Proton acceptor" evidence="15">
    <location>
        <position position="134"/>
    </location>
</feature>
<dbReference type="NCBIfam" id="NF002872">
    <property type="entry name" value="PRK03202.1"/>
    <property type="match status" value="1"/>
</dbReference>
<evidence type="ECO:0000256" key="5">
    <source>
        <dbReference type="ARBA" id="ARBA00022490"/>
    </source>
</evidence>
<evidence type="ECO:0000256" key="15">
    <source>
        <dbReference type="HAMAP-Rule" id="MF_00339"/>
    </source>
</evidence>
<dbReference type="GO" id="GO:0061621">
    <property type="term" value="P:canonical glycolysis"/>
    <property type="evidence" value="ECO:0007669"/>
    <property type="project" value="TreeGrafter"/>
</dbReference>
<dbReference type="STRING" id="428127.EUBDOL_00241"/>
<dbReference type="GO" id="GO:0003872">
    <property type="term" value="F:6-phosphofructokinase activity"/>
    <property type="evidence" value="ECO:0007669"/>
    <property type="project" value="UniProtKB-UniRule"/>
</dbReference>
<name>A8R8A6_9FIRM</name>
<dbReference type="GO" id="GO:0016208">
    <property type="term" value="F:AMP binding"/>
    <property type="evidence" value="ECO:0007669"/>
    <property type="project" value="TreeGrafter"/>
</dbReference>
<keyword evidence="6 15" id="KW-0021">Allosteric enzyme</keyword>
<dbReference type="Pfam" id="PF00365">
    <property type="entry name" value="PFK"/>
    <property type="match status" value="1"/>
</dbReference>
<comment type="subcellular location">
    <subcellularLocation>
        <location evidence="3 15">Cytoplasm</location>
    </subcellularLocation>
</comment>
<dbReference type="PANTHER" id="PTHR13697:SF4">
    <property type="entry name" value="ATP-DEPENDENT 6-PHOSPHOFRUCTOKINASE"/>
    <property type="match status" value="1"/>
</dbReference>
<dbReference type="GO" id="GO:0046872">
    <property type="term" value="F:metal ion binding"/>
    <property type="evidence" value="ECO:0007669"/>
    <property type="project" value="UniProtKB-KW"/>
</dbReference>
<dbReference type="InterPro" id="IPR035966">
    <property type="entry name" value="PKF_sf"/>
</dbReference>
<comment type="caution">
    <text evidence="17">The sequence shown here is derived from an EMBL/GenBank/DDBJ whole genome shotgun (WGS) entry which is preliminary data.</text>
</comment>
<feature type="binding site" description="in other chain" evidence="15">
    <location>
        <position position="161"/>
    </location>
    <ligand>
        <name>ADP</name>
        <dbReference type="ChEBI" id="CHEBI:456216"/>
        <note>allosteric activator; ligand shared between dimeric partners</note>
    </ligand>
</feature>
<evidence type="ECO:0000256" key="12">
    <source>
        <dbReference type="ARBA" id="ARBA00022842"/>
    </source>
</evidence>
<evidence type="ECO:0000256" key="8">
    <source>
        <dbReference type="ARBA" id="ARBA00022723"/>
    </source>
</evidence>
<dbReference type="PROSITE" id="PS00433">
    <property type="entry name" value="PHOSPHOFRUCTOKINASE"/>
    <property type="match status" value="1"/>
</dbReference>
<evidence type="ECO:0000256" key="3">
    <source>
        <dbReference type="ARBA" id="ARBA00004496"/>
    </source>
</evidence>
<protein>
    <recommendedName>
        <fullName evidence="15">ATP-dependent 6-phosphofructokinase</fullName>
        <shortName evidence="15">ATP-PFK</shortName>
        <shortName evidence="15">Phosphofructokinase</shortName>
        <ecNumber evidence="15">2.7.1.11</ecNumber>
    </recommendedName>
    <alternativeName>
        <fullName evidence="15">Phosphohexokinase</fullName>
    </alternativeName>
</protein>
<comment type="subunit">
    <text evidence="15">Homotetramer.</text>
</comment>
<keyword evidence="12 15" id="KW-0460">Magnesium</keyword>
<feature type="binding site" evidence="15">
    <location>
        <position position="110"/>
    </location>
    <ligand>
        <name>Mg(2+)</name>
        <dbReference type="ChEBI" id="CHEBI:18420"/>
        <note>catalytic</note>
    </ligand>
</feature>
<feature type="binding site" evidence="15">
    <location>
        <position position="251"/>
    </location>
    <ligand>
        <name>substrate</name>
        <note>ligand shared between dimeric partners</note>
    </ligand>
</feature>
<reference evidence="17 18" key="2">
    <citation type="submission" date="2007-09" db="EMBL/GenBank/DDBJ databases">
        <authorList>
            <person name="Fulton L."/>
            <person name="Clifton S."/>
            <person name="Fulton B."/>
            <person name="Xu J."/>
            <person name="Minx P."/>
            <person name="Pepin K.H."/>
            <person name="Johnson M."/>
            <person name="Thiruvilangam P."/>
            <person name="Bhonagiri V."/>
            <person name="Nash W.E."/>
            <person name="Mardis E.R."/>
            <person name="Wilson R.K."/>
        </authorList>
    </citation>
    <scope>NUCLEOTIDE SEQUENCE [LARGE SCALE GENOMIC DNA]</scope>
    <source>
        <strain evidence="17 18">DSM 3991</strain>
    </source>
</reference>
<dbReference type="HAMAP" id="MF_00339">
    <property type="entry name" value="Phosphofructokinase_I_B1"/>
    <property type="match status" value="1"/>
</dbReference>
<dbReference type="FunFam" id="3.40.50.460:FF:000002">
    <property type="entry name" value="ATP-dependent 6-phosphofructokinase"/>
    <property type="match status" value="1"/>
</dbReference>
<evidence type="ECO:0000256" key="1">
    <source>
        <dbReference type="ARBA" id="ARBA00001946"/>
    </source>
</evidence>
<evidence type="ECO:0000259" key="16">
    <source>
        <dbReference type="Pfam" id="PF00365"/>
    </source>
</evidence>
<dbReference type="InterPro" id="IPR000023">
    <property type="entry name" value="Phosphofructokinase_dom"/>
</dbReference>
<accession>A8R8A6</accession>
<keyword evidence="9 15" id="KW-0547">Nucleotide-binding</keyword>
<dbReference type="GO" id="GO:0042802">
    <property type="term" value="F:identical protein binding"/>
    <property type="evidence" value="ECO:0007669"/>
    <property type="project" value="TreeGrafter"/>
</dbReference>
<feature type="binding site" evidence="15">
    <location>
        <begin position="79"/>
        <end position="80"/>
    </location>
    <ligand>
        <name>ATP</name>
        <dbReference type="ChEBI" id="CHEBI:30616"/>
    </ligand>
</feature>
<organism evidence="17 18">
    <name type="scientific">Amedibacillus dolichus DSM 3991</name>
    <dbReference type="NCBI Taxonomy" id="428127"/>
    <lineage>
        <taxon>Bacteria</taxon>
        <taxon>Bacillati</taxon>
        <taxon>Bacillota</taxon>
        <taxon>Erysipelotrichia</taxon>
        <taxon>Erysipelotrichales</taxon>
        <taxon>Erysipelotrichaceae</taxon>
        <taxon>Amedibacillus</taxon>
    </lineage>
</organism>
<dbReference type="UniPathway" id="UPA00109">
    <property type="reaction ID" value="UER00182"/>
</dbReference>
<feature type="binding site" description="in other chain" evidence="15">
    <location>
        <begin position="257"/>
        <end position="260"/>
    </location>
    <ligand>
        <name>substrate</name>
        <note>ligand shared between dimeric partners</note>
    </ligand>
</feature>
<dbReference type="InterPro" id="IPR022953">
    <property type="entry name" value="ATP_PFK"/>
</dbReference>
<comment type="pathway">
    <text evidence="4 15">Carbohydrate degradation; glycolysis; D-glyceraldehyde 3-phosphate and glycerone phosphate from D-glucose: step 3/4.</text>
</comment>
<proteinExistence type="inferred from homology"/>
<gene>
    <name evidence="15 17" type="primary">pfkA</name>
    <name evidence="17" type="ORF">EUBDOL_00241</name>
</gene>
<dbReference type="GO" id="GO:0030388">
    <property type="term" value="P:fructose 1,6-bisphosphate metabolic process"/>
    <property type="evidence" value="ECO:0007669"/>
    <property type="project" value="TreeGrafter"/>
</dbReference>
<dbReference type="InterPro" id="IPR012003">
    <property type="entry name" value="ATP_PFK_prok-type"/>
</dbReference>
<evidence type="ECO:0000256" key="14">
    <source>
        <dbReference type="ARBA" id="ARBA00048070"/>
    </source>
</evidence>
<keyword evidence="13 15" id="KW-0324">Glycolysis</keyword>
<dbReference type="GO" id="GO:0006002">
    <property type="term" value="P:fructose 6-phosphate metabolic process"/>
    <property type="evidence" value="ECO:0007669"/>
    <property type="project" value="UniProtKB-UniRule"/>
</dbReference>
<sequence>MNGGILMVKRIGVLTSGGDAPGMNAAIRAVTRVALNSGIEVFGIYNGYKGMVEGDIEPLTKASVGEIIDRGGTILGSARLPEFKDLEVRTKAVAQLQKRGIEAIVVIGGDGSYRGALALTEMGINCIGLPGTIDNDITCTDFTIGFDTALNTIVEAVDKLRDTSSSHHRCSIVEVMGNRCGDLAIYSGIACGAEIIVTSQTGFEESEVLERLRDLDLIKKKRQAIVIISEKITDVHQFAKKVSLHTGFSGRATVLGHVQRGGSPTPNDRVLASRMGEKAVDLLMQGIGGQCVSIRNNEIISVPIEEALNMPRDSRKKLHNLFDRLV</sequence>
<feature type="binding site" evidence="15">
    <location>
        <begin position="109"/>
        <end position="112"/>
    </location>
    <ligand>
        <name>ATP</name>
        <dbReference type="ChEBI" id="CHEBI:30616"/>
    </ligand>
</feature>
<feature type="binding site" evidence="15">
    <location>
        <begin position="28"/>
        <end position="32"/>
    </location>
    <ligand>
        <name>ADP</name>
        <dbReference type="ChEBI" id="CHEBI:456216"/>
        <note>allosteric activator; ligand shared between dimeric partners</note>
    </ligand>
</feature>
<dbReference type="PIRSF" id="PIRSF000532">
    <property type="entry name" value="ATP_PFK_prok"/>
    <property type="match status" value="1"/>
</dbReference>
<dbReference type="NCBIfam" id="TIGR02482">
    <property type="entry name" value="PFKA_ATP"/>
    <property type="match status" value="1"/>
</dbReference>
<dbReference type="HOGENOM" id="CLU_020655_0_1_9"/>
<dbReference type="SUPFAM" id="SSF53784">
    <property type="entry name" value="Phosphofructokinase"/>
    <property type="match status" value="1"/>
</dbReference>
<evidence type="ECO:0000313" key="18">
    <source>
        <dbReference type="Proteomes" id="UP000004090"/>
    </source>
</evidence>
<dbReference type="eggNOG" id="COG0205">
    <property type="taxonomic scope" value="Bacteria"/>
</dbReference>
<feature type="binding site" description="in other chain" evidence="15">
    <location>
        <begin position="221"/>
        <end position="223"/>
    </location>
    <ligand>
        <name>ADP</name>
        <dbReference type="ChEBI" id="CHEBI:456216"/>
        <note>allosteric activator; ligand shared between dimeric partners</note>
    </ligand>
</feature>
<feature type="domain" description="Phosphofructokinase" evidence="16">
    <location>
        <begin position="10"/>
        <end position="283"/>
    </location>
</feature>
<keyword evidence="11 15" id="KW-0067">ATP-binding</keyword>
<dbReference type="PRINTS" id="PR00476">
    <property type="entry name" value="PHFRCTKINASE"/>
</dbReference>
<comment type="catalytic activity">
    <reaction evidence="14 15">
        <text>beta-D-fructose 6-phosphate + ATP = beta-D-fructose 1,6-bisphosphate + ADP + H(+)</text>
        <dbReference type="Rhea" id="RHEA:16109"/>
        <dbReference type="ChEBI" id="CHEBI:15378"/>
        <dbReference type="ChEBI" id="CHEBI:30616"/>
        <dbReference type="ChEBI" id="CHEBI:32966"/>
        <dbReference type="ChEBI" id="CHEBI:57634"/>
        <dbReference type="ChEBI" id="CHEBI:456216"/>
        <dbReference type="EC" id="2.7.1.11"/>
    </reaction>
</comment>
<feature type="binding site" evidence="15">
    <location>
        <position position="169"/>
    </location>
    <ligand>
        <name>substrate</name>
        <note>ligand shared between dimeric partners</note>
    </ligand>
</feature>
<dbReference type="EMBL" id="ABAW02000011">
    <property type="protein sequence ID" value="EDP12147.1"/>
    <property type="molecule type" value="Genomic_DNA"/>
</dbReference>
<feature type="binding site" description="in other chain" evidence="15">
    <location>
        <begin position="192"/>
        <end position="194"/>
    </location>
    <ligand>
        <name>ADP</name>
        <dbReference type="ChEBI" id="CHEBI:456216"/>
        <note>allosteric activator; ligand shared between dimeric partners</note>
    </ligand>
</feature>
<evidence type="ECO:0000313" key="17">
    <source>
        <dbReference type="EMBL" id="EDP12147.1"/>
    </source>
</evidence>
<comment type="function">
    <text evidence="2 15">Catalyzes the phosphorylation of D-fructose 6-phosphate to fructose 1,6-bisphosphate by ATP, the first committing step of glycolysis.</text>
</comment>
<dbReference type="InterPro" id="IPR012828">
    <property type="entry name" value="PFKA_ATP_prok"/>
</dbReference>
<dbReference type="Proteomes" id="UP000004090">
    <property type="component" value="Unassembled WGS sequence"/>
</dbReference>
<evidence type="ECO:0000256" key="2">
    <source>
        <dbReference type="ARBA" id="ARBA00002659"/>
    </source>
</evidence>
<dbReference type="AlphaFoldDB" id="A8R8A6"/>
<evidence type="ECO:0000256" key="6">
    <source>
        <dbReference type="ARBA" id="ARBA00022533"/>
    </source>
</evidence>
<feature type="binding site" evidence="15">
    <location>
        <position position="18"/>
    </location>
    <ligand>
        <name>ATP</name>
        <dbReference type="ChEBI" id="CHEBI:30616"/>
    </ligand>
</feature>
<comment type="activity regulation">
    <text evidence="15">Allosterically activated by ADP and other diphosphonucleosides, and allosterically inhibited by phosphoenolpyruvate.</text>
</comment>
<dbReference type="PANTHER" id="PTHR13697">
    <property type="entry name" value="PHOSPHOFRUCTOKINASE"/>
    <property type="match status" value="1"/>
</dbReference>
<evidence type="ECO:0000256" key="10">
    <source>
        <dbReference type="ARBA" id="ARBA00022777"/>
    </source>
</evidence>
<keyword evidence="7 15" id="KW-0808">Transferase</keyword>
<dbReference type="InterPro" id="IPR015912">
    <property type="entry name" value="Phosphofructokinase_CS"/>
</dbReference>
<dbReference type="GO" id="GO:0005945">
    <property type="term" value="C:6-phosphofructokinase complex"/>
    <property type="evidence" value="ECO:0007669"/>
    <property type="project" value="TreeGrafter"/>
</dbReference>
<evidence type="ECO:0000256" key="4">
    <source>
        <dbReference type="ARBA" id="ARBA00004679"/>
    </source>
</evidence>
<feature type="binding site" description="in other chain" evidence="15">
    <location>
        <begin position="132"/>
        <end position="134"/>
    </location>
    <ligand>
        <name>substrate</name>
        <note>ligand shared between dimeric partners</note>
    </ligand>
</feature>
<dbReference type="Gene3D" id="3.40.50.450">
    <property type="match status" value="1"/>
</dbReference>